<reference evidence="7" key="2">
    <citation type="submission" date="2023-07" db="EMBL/GenBank/DDBJ databases">
        <authorList>
            <person name="Jung D.-H."/>
        </authorList>
    </citation>
    <scope>NUCLEOTIDE SEQUENCE [LARGE SCALE GENOMIC DNA]</scope>
    <source>
        <strain evidence="7">JA-25</strain>
    </source>
</reference>
<dbReference type="Proteomes" id="UP000606008">
    <property type="component" value="Unassembled WGS sequence"/>
</dbReference>
<dbReference type="Pfam" id="PF01613">
    <property type="entry name" value="Flavin_Reduct"/>
    <property type="match status" value="1"/>
</dbReference>
<evidence type="ECO:0000256" key="3">
    <source>
        <dbReference type="ARBA" id="ARBA00022643"/>
    </source>
</evidence>
<evidence type="ECO:0000313" key="7">
    <source>
        <dbReference type="Proteomes" id="UP000606008"/>
    </source>
</evidence>
<dbReference type="RefSeq" id="WP_166692907.1">
    <property type="nucleotide sequence ID" value="NZ_WAEL01000006.1"/>
</dbReference>
<comment type="cofactor">
    <cofactor evidence="1">
        <name>FMN</name>
        <dbReference type="ChEBI" id="CHEBI:58210"/>
    </cofactor>
</comment>
<organism evidence="6 7">
    <name type="scientific">Fibrivirga algicola</name>
    <dbReference type="NCBI Taxonomy" id="2950420"/>
    <lineage>
        <taxon>Bacteria</taxon>
        <taxon>Pseudomonadati</taxon>
        <taxon>Bacteroidota</taxon>
        <taxon>Cytophagia</taxon>
        <taxon>Cytophagales</taxon>
        <taxon>Spirosomataceae</taxon>
        <taxon>Fibrivirga</taxon>
    </lineage>
</organism>
<evidence type="ECO:0000313" key="6">
    <source>
        <dbReference type="EMBL" id="NID12040.1"/>
    </source>
</evidence>
<evidence type="ECO:0000256" key="2">
    <source>
        <dbReference type="ARBA" id="ARBA00022630"/>
    </source>
</evidence>
<dbReference type="SUPFAM" id="SSF50475">
    <property type="entry name" value="FMN-binding split barrel"/>
    <property type="match status" value="1"/>
</dbReference>
<reference evidence="7" key="1">
    <citation type="submission" date="2019-09" db="EMBL/GenBank/DDBJ databases">
        <authorList>
            <person name="Jung D.-H."/>
        </authorList>
    </citation>
    <scope>NUCLEOTIDE SEQUENCE [LARGE SCALE GENOMIC DNA]</scope>
    <source>
        <strain evidence="7">JA-25</strain>
    </source>
</reference>
<accession>A0ABX0QHY4</accession>
<keyword evidence="7" id="KW-1185">Reference proteome</keyword>
<feature type="domain" description="Flavin reductase like" evidence="5">
    <location>
        <begin position="22"/>
        <end position="177"/>
    </location>
</feature>
<dbReference type="PANTHER" id="PTHR33798:SF5">
    <property type="entry name" value="FLAVIN REDUCTASE LIKE DOMAIN-CONTAINING PROTEIN"/>
    <property type="match status" value="1"/>
</dbReference>
<gene>
    <name evidence="6" type="ORF">F7231_17845</name>
</gene>
<dbReference type="EMBL" id="WAEL01000006">
    <property type="protein sequence ID" value="NID12040.1"/>
    <property type="molecule type" value="Genomic_DNA"/>
</dbReference>
<comment type="caution">
    <text evidence="6">The sequence shown here is derived from an EMBL/GenBank/DDBJ whole genome shotgun (WGS) entry which is preliminary data.</text>
</comment>
<protein>
    <submittedName>
        <fullName evidence="6">Flavin reductase family protein</fullName>
    </submittedName>
</protein>
<proteinExistence type="inferred from homology"/>
<sequence length="294" mass="32556">MKTIAANTLPQLEFYRYLIGAVGPRPIAFASTISKEGHVNLSPYSFFNVVGSNPPMIMLSPNINRRGEKKHTLLNIEETGEVVINIVNYSMVEQMSLASAEYDRHVNEFTKAGFTEVPSTQVRPPRIAEAPAAFECVVRQLIPTGTEPGAGTLVLAEVVVGHFSDDIFTDNGLIDPRKIDLIGRMGADWYVRANGDALFEVARPKQGIGYDQLPATLRTSRILTGNDLGKLASFEALPTDDEVRNYGETDALRQLADDTRNGCQYLPDVLHHRAHQLLAQNQVREAWLTLLLVR</sequence>
<dbReference type="InterPro" id="IPR002563">
    <property type="entry name" value="Flavin_Rdtase-like_dom"/>
</dbReference>
<keyword evidence="3" id="KW-0288">FMN</keyword>
<dbReference type="Gene3D" id="2.30.110.10">
    <property type="entry name" value="Electron Transport, Fmn-binding Protein, Chain A"/>
    <property type="match status" value="1"/>
</dbReference>
<evidence type="ECO:0000256" key="4">
    <source>
        <dbReference type="ARBA" id="ARBA00038054"/>
    </source>
</evidence>
<dbReference type="InterPro" id="IPR012349">
    <property type="entry name" value="Split_barrel_FMN-bd"/>
</dbReference>
<evidence type="ECO:0000256" key="1">
    <source>
        <dbReference type="ARBA" id="ARBA00001917"/>
    </source>
</evidence>
<comment type="similarity">
    <text evidence="4">Belongs to the flavoredoxin family.</text>
</comment>
<dbReference type="SMART" id="SM00903">
    <property type="entry name" value="Flavin_Reduct"/>
    <property type="match status" value="1"/>
</dbReference>
<evidence type="ECO:0000259" key="5">
    <source>
        <dbReference type="SMART" id="SM00903"/>
    </source>
</evidence>
<dbReference type="PANTHER" id="PTHR33798">
    <property type="entry name" value="FLAVOPROTEIN OXYGENASE"/>
    <property type="match status" value="1"/>
</dbReference>
<name>A0ABX0QHY4_9BACT</name>
<keyword evidence="2" id="KW-0285">Flavoprotein</keyword>